<protein>
    <submittedName>
        <fullName evidence="1">Uncharacterized protein</fullName>
    </submittedName>
</protein>
<name>A0A644ZZN1_9ZZZZ</name>
<sequence length="156" mass="17210">MAEDQVGGELITHLLGDGNLLKIAKARGDSIRNTVLGDNFLRQRAGLLHGLQRGIGQLHRRAVTGDSHKGLQRETVSIDNHMFYLGRLHNHFICTSFQFLPRAVSLPAASVCADSVRKGAYPSGSSNSYEKCTWNVGAKAHFRRGPRRKYLHPAHG</sequence>
<reference evidence="1" key="1">
    <citation type="submission" date="2019-08" db="EMBL/GenBank/DDBJ databases">
        <authorList>
            <person name="Kucharzyk K."/>
            <person name="Murdoch R.W."/>
            <person name="Higgins S."/>
            <person name="Loffler F."/>
        </authorList>
    </citation>
    <scope>NUCLEOTIDE SEQUENCE</scope>
</reference>
<organism evidence="1">
    <name type="scientific">bioreactor metagenome</name>
    <dbReference type="NCBI Taxonomy" id="1076179"/>
    <lineage>
        <taxon>unclassified sequences</taxon>
        <taxon>metagenomes</taxon>
        <taxon>ecological metagenomes</taxon>
    </lineage>
</organism>
<dbReference type="EMBL" id="VSSQ01011063">
    <property type="protein sequence ID" value="MPM45908.1"/>
    <property type="molecule type" value="Genomic_DNA"/>
</dbReference>
<comment type="caution">
    <text evidence="1">The sequence shown here is derived from an EMBL/GenBank/DDBJ whole genome shotgun (WGS) entry which is preliminary data.</text>
</comment>
<dbReference type="AlphaFoldDB" id="A0A644ZZN1"/>
<proteinExistence type="predicted"/>
<gene>
    <name evidence="1" type="ORF">SDC9_92600</name>
</gene>
<accession>A0A644ZZN1</accession>
<evidence type="ECO:0000313" key="1">
    <source>
        <dbReference type="EMBL" id="MPM45908.1"/>
    </source>
</evidence>